<dbReference type="FunFam" id="3.40.50.880:FF:000022">
    <property type="entry name" value="protein deglycase DJ-1"/>
    <property type="match status" value="1"/>
</dbReference>
<organism evidence="6">
    <name type="scientific">Timema genevievae</name>
    <name type="common">Walking stick</name>
    <dbReference type="NCBI Taxonomy" id="629358"/>
    <lineage>
        <taxon>Eukaryota</taxon>
        <taxon>Metazoa</taxon>
        <taxon>Ecdysozoa</taxon>
        <taxon>Arthropoda</taxon>
        <taxon>Hexapoda</taxon>
        <taxon>Insecta</taxon>
        <taxon>Pterygota</taxon>
        <taxon>Neoptera</taxon>
        <taxon>Polyneoptera</taxon>
        <taxon>Phasmatodea</taxon>
        <taxon>Timematodea</taxon>
        <taxon>Timematoidea</taxon>
        <taxon>Timematidae</taxon>
        <taxon>Timema</taxon>
    </lineage>
</organism>
<dbReference type="Pfam" id="PF01965">
    <property type="entry name" value="DJ-1_PfpI"/>
    <property type="match status" value="1"/>
</dbReference>
<dbReference type="EMBL" id="OE840133">
    <property type="protein sequence ID" value="CAD7589614.1"/>
    <property type="molecule type" value="Genomic_DNA"/>
</dbReference>
<dbReference type="InterPro" id="IPR006287">
    <property type="entry name" value="DJ-1"/>
</dbReference>
<dbReference type="GO" id="GO:0005634">
    <property type="term" value="C:nucleus"/>
    <property type="evidence" value="ECO:0007669"/>
    <property type="project" value="TreeGrafter"/>
</dbReference>
<evidence type="ECO:0000259" key="5">
    <source>
        <dbReference type="Pfam" id="PF01965"/>
    </source>
</evidence>
<evidence type="ECO:0000256" key="3">
    <source>
        <dbReference type="ARBA" id="ARBA00023097"/>
    </source>
</evidence>
<keyword evidence="4" id="KW-0472">Membrane</keyword>
<dbReference type="AlphaFoldDB" id="A0A7R9JVP2"/>
<keyword evidence="2" id="KW-0963">Cytoplasm</keyword>
<feature type="domain" description="DJ-1/PfpI" evidence="5">
    <location>
        <begin position="50"/>
        <end position="216"/>
    </location>
</feature>
<dbReference type="GO" id="GO:0046295">
    <property type="term" value="P:glycolate biosynthetic process"/>
    <property type="evidence" value="ECO:0007669"/>
    <property type="project" value="TreeGrafter"/>
</dbReference>
<keyword evidence="4" id="KW-1133">Transmembrane helix</keyword>
<dbReference type="CDD" id="cd03135">
    <property type="entry name" value="GATase1_DJ-1"/>
    <property type="match status" value="1"/>
</dbReference>
<feature type="transmembrane region" description="Helical" evidence="4">
    <location>
        <begin position="6"/>
        <end position="22"/>
    </location>
</feature>
<reference evidence="6" key="1">
    <citation type="submission" date="2020-11" db="EMBL/GenBank/DDBJ databases">
        <authorList>
            <person name="Tran Van P."/>
        </authorList>
    </citation>
    <scope>NUCLEOTIDE SEQUENCE</scope>
</reference>
<proteinExistence type="predicted"/>
<comment type="subcellular location">
    <subcellularLocation>
        <location evidence="1">Cytoplasm</location>
    </subcellularLocation>
</comment>
<protein>
    <recommendedName>
        <fullName evidence="5">DJ-1/PfpI domain-containing protein</fullName>
    </recommendedName>
</protein>
<gene>
    <name evidence="6" type="ORF">TGEB3V08_LOCUS3541</name>
</gene>
<keyword evidence="4" id="KW-0812">Transmembrane</keyword>
<dbReference type="PANTHER" id="PTHR48094">
    <property type="entry name" value="PROTEIN/NUCLEIC ACID DEGLYCASE DJ-1-RELATED"/>
    <property type="match status" value="1"/>
</dbReference>
<accession>A0A7R9JVP2</accession>
<dbReference type="InterPro" id="IPR050325">
    <property type="entry name" value="Prot/Nucl_acid_deglycase"/>
</dbReference>
<dbReference type="GO" id="GO:0051896">
    <property type="term" value="P:regulation of phosphatidylinositol 3-kinase/protein kinase B signal transduction"/>
    <property type="evidence" value="ECO:0007669"/>
    <property type="project" value="UniProtKB-ARBA"/>
</dbReference>
<dbReference type="Gene3D" id="3.40.50.880">
    <property type="match status" value="1"/>
</dbReference>
<evidence type="ECO:0000256" key="2">
    <source>
        <dbReference type="ARBA" id="ARBA00022490"/>
    </source>
</evidence>
<keyword evidence="3" id="KW-0558">Oxidation</keyword>
<name>A0A7R9JVP2_TIMGE</name>
<dbReference type="GO" id="GO:1903189">
    <property type="term" value="P:glyoxal metabolic process"/>
    <property type="evidence" value="ECO:0007669"/>
    <property type="project" value="TreeGrafter"/>
</dbReference>
<dbReference type="SUPFAM" id="SSF52317">
    <property type="entry name" value="Class I glutamine amidotransferase-like"/>
    <property type="match status" value="1"/>
</dbReference>
<sequence>MNVIYYSVFFYIVSMSLLRNLYKLRSIYRRFNRNIIFHSSYSYFSNNMSKTAIVLLAEGAEEMELVISVDVLRRAGVGVTIAGLSGKDPVKCSRDVIIVPDASLEDAVKKGPYDVVVLPGGLGGAKALAASAEVGCLLQQQEKAGRIVAAICAAPTALKSHGIGPGKLLTSYPSLKGQMLENNVYKYSEEEVVVDGQLITSRGPGTAFKFGLAIVEKLLGKEAADPVAKGLLLKN</sequence>
<dbReference type="GO" id="GO:0006979">
    <property type="term" value="P:response to oxidative stress"/>
    <property type="evidence" value="ECO:0007669"/>
    <property type="project" value="UniProtKB-ARBA"/>
</dbReference>
<evidence type="ECO:0000256" key="4">
    <source>
        <dbReference type="SAM" id="Phobius"/>
    </source>
</evidence>
<dbReference type="NCBIfam" id="TIGR01383">
    <property type="entry name" value="not_thiJ"/>
    <property type="match status" value="1"/>
</dbReference>
<evidence type="ECO:0000256" key="1">
    <source>
        <dbReference type="ARBA" id="ARBA00004496"/>
    </source>
</evidence>
<dbReference type="GO" id="GO:0005739">
    <property type="term" value="C:mitochondrion"/>
    <property type="evidence" value="ECO:0007669"/>
    <property type="project" value="TreeGrafter"/>
</dbReference>
<dbReference type="InterPro" id="IPR002818">
    <property type="entry name" value="DJ-1/PfpI"/>
</dbReference>
<dbReference type="InterPro" id="IPR029062">
    <property type="entry name" value="Class_I_gatase-like"/>
</dbReference>
<evidence type="ECO:0000313" key="6">
    <source>
        <dbReference type="EMBL" id="CAD7589614.1"/>
    </source>
</evidence>
<dbReference type="PANTHER" id="PTHR48094:SF12">
    <property type="entry name" value="PARKINSON DISEASE PROTEIN 7 HOMOLOG"/>
    <property type="match status" value="1"/>
</dbReference>